<feature type="transmembrane region" description="Helical" evidence="12">
    <location>
        <begin position="12"/>
        <end position="35"/>
    </location>
</feature>
<dbReference type="Proteomes" id="UP000694558">
    <property type="component" value="Chromosome 3"/>
</dbReference>
<reference evidence="14" key="1">
    <citation type="submission" date="2023-05" db="EMBL/GenBank/DDBJ databases">
        <title>High-quality long-read genome of Scophthalmus maximus.</title>
        <authorList>
            <person name="Lien S."/>
            <person name="Martinez P."/>
        </authorList>
    </citation>
    <scope>NUCLEOTIDE SEQUENCE [LARGE SCALE GENOMIC DNA]</scope>
</reference>
<comment type="subcellular location">
    <subcellularLocation>
        <location evidence="1">Nucleus</location>
    </subcellularLocation>
</comment>
<evidence type="ECO:0000256" key="6">
    <source>
        <dbReference type="ARBA" id="ARBA00023015"/>
    </source>
</evidence>
<name>A0A8D3BUF7_SCOMX</name>
<dbReference type="InterPro" id="IPR036236">
    <property type="entry name" value="Znf_C2H2_sf"/>
</dbReference>
<keyword evidence="5" id="KW-0862">Zinc</keyword>
<dbReference type="GO" id="GO:0003700">
    <property type="term" value="F:DNA-binding transcription factor activity"/>
    <property type="evidence" value="ECO:0007669"/>
    <property type="project" value="TreeGrafter"/>
</dbReference>
<dbReference type="PANTHER" id="PTHR24404">
    <property type="entry name" value="ZINC FINGER PROTEIN"/>
    <property type="match status" value="1"/>
</dbReference>
<evidence type="ECO:0000256" key="4">
    <source>
        <dbReference type="ARBA" id="ARBA00022771"/>
    </source>
</evidence>
<dbReference type="PANTHER" id="PTHR24404:SF114">
    <property type="entry name" value="KLUMPFUSS, ISOFORM B-RELATED"/>
    <property type="match status" value="1"/>
</dbReference>
<dbReference type="FunFam" id="3.30.160.60:FF:001289">
    <property type="entry name" value="Zinc finger protein 574"/>
    <property type="match status" value="1"/>
</dbReference>
<dbReference type="Pfam" id="PF00096">
    <property type="entry name" value="zf-C2H2"/>
    <property type="match status" value="5"/>
</dbReference>
<evidence type="ECO:0000256" key="5">
    <source>
        <dbReference type="ARBA" id="ARBA00022833"/>
    </source>
</evidence>
<feature type="domain" description="C2H2-type" evidence="13">
    <location>
        <begin position="137"/>
        <end position="164"/>
    </location>
</feature>
<sequence length="479" mass="54439">MQNDVERGARIFHTFIFLFSFVGIQTPLNLSVWPYPVFLSGQCSSGYNKGGGIEAFAGQKSSDATHCIEETGQNDDDDPDSQVDFINRTEYICLSDFIMSRIEHIHSLFFHNQEWCLKWTKLVFIWAAALKACERPHTCDVCGKGFTLKQLLRNHQRLHADVRPFRCEQCGKSFYRAHGLKMHQMVHTGERAYNCQYCNKSFTIQGNLQRHLRIHTGEKPFRCETCGKSFNQADTLKGHQRIHTGERPFSCETCGKCFIQKSALKMHQKTSHSGENSLACVACGAAVACVDSLRKHLQTHAATIPCTCVLCGRRLSSITDVRSHQQHHTVDRPHSCGLCGKSFKSSSYLKIHMKTHSGERPFSCDICGRMFTQHSSLKSHQVGLLGLLFPQQMCLVMRKYIPISNISSELIRHFSAVHTFRCNTVCHVCTFFSFPPLSSLGGPHRGETVQMRHMREMFQQHGQPEQTPAYPHRREAVQL</sequence>
<evidence type="ECO:0000256" key="7">
    <source>
        <dbReference type="ARBA" id="ARBA00023125"/>
    </source>
</evidence>
<dbReference type="InterPro" id="IPR013087">
    <property type="entry name" value="Znf_C2H2_type"/>
</dbReference>
<dbReference type="GO" id="GO:0032502">
    <property type="term" value="P:developmental process"/>
    <property type="evidence" value="ECO:0007669"/>
    <property type="project" value="UniProtKB-ARBA"/>
</dbReference>
<dbReference type="FunFam" id="3.30.160.60:FF:001049">
    <property type="entry name" value="zinc finger protein 319"/>
    <property type="match status" value="1"/>
</dbReference>
<dbReference type="FunFam" id="3.30.160.60:FF:001927">
    <property type="entry name" value="Zinc finger protein 1184"/>
    <property type="match status" value="1"/>
</dbReference>
<keyword evidence="4 10" id="KW-0863">Zinc-finger</keyword>
<dbReference type="Pfam" id="PF13465">
    <property type="entry name" value="zf-H2C2_2"/>
    <property type="match status" value="1"/>
</dbReference>
<organism evidence="14 15">
    <name type="scientific">Scophthalmus maximus</name>
    <name type="common">Turbot</name>
    <name type="synonym">Psetta maxima</name>
    <dbReference type="NCBI Taxonomy" id="52904"/>
    <lineage>
        <taxon>Eukaryota</taxon>
        <taxon>Metazoa</taxon>
        <taxon>Chordata</taxon>
        <taxon>Craniata</taxon>
        <taxon>Vertebrata</taxon>
        <taxon>Euteleostomi</taxon>
        <taxon>Actinopterygii</taxon>
        <taxon>Neopterygii</taxon>
        <taxon>Teleostei</taxon>
        <taxon>Neoteleostei</taxon>
        <taxon>Acanthomorphata</taxon>
        <taxon>Carangaria</taxon>
        <taxon>Pleuronectiformes</taxon>
        <taxon>Pleuronectoidei</taxon>
        <taxon>Scophthalmidae</taxon>
        <taxon>Scophthalmus</taxon>
    </lineage>
</organism>
<dbReference type="AlphaFoldDB" id="A0A8D3BUF7"/>
<keyword evidence="12" id="KW-0812">Transmembrane</keyword>
<dbReference type="FunFam" id="3.30.160.60:FF:000710">
    <property type="entry name" value="Zinc finger protein 768"/>
    <property type="match status" value="1"/>
</dbReference>
<keyword evidence="6" id="KW-0805">Transcription regulation</keyword>
<keyword evidence="12" id="KW-0472">Membrane</keyword>
<evidence type="ECO:0000256" key="3">
    <source>
        <dbReference type="ARBA" id="ARBA00022737"/>
    </source>
</evidence>
<keyword evidence="7" id="KW-0238">DNA-binding</keyword>
<evidence type="ECO:0000313" key="15">
    <source>
        <dbReference type="Proteomes" id="UP000694558"/>
    </source>
</evidence>
<evidence type="ECO:0000256" key="12">
    <source>
        <dbReference type="SAM" id="Phobius"/>
    </source>
</evidence>
<keyword evidence="3" id="KW-0677">Repeat</keyword>
<dbReference type="GO" id="GO:0008270">
    <property type="term" value="F:zinc ion binding"/>
    <property type="evidence" value="ECO:0007669"/>
    <property type="project" value="UniProtKB-KW"/>
</dbReference>
<evidence type="ECO:0000256" key="9">
    <source>
        <dbReference type="ARBA" id="ARBA00023242"/>
    </source>
</evidence>
<evidence type="ECO:0000256" key="2">
    <source>
        <dbReference type="ARBA" id="ARBA00022723"/>
    </source>
</evidence>
<keyword evidence="8" id="KW-0804">Transcription</keyword>
<protein>
    <recommendedName>
        <fullName evidence="13">C2H2-type domain-containing protein</fullName>
    </recommendedName>
</protein>
<evidence type="ECO:0000256" key="10">
    <source>
        <dbReference type="PROSITE-ProRule" id="PRU00042"/>
    </source>
</evidence>
<dbReference type="GeneTree" id="ENSGT00940000162179"/>
<feature type="domain" description="C2H2-type" evidence="13">
    <location>
        <begin position="249"/>
        <end position="277"/>
    </location>
</feature>
<proteinExistence type="predicted"/>
<keyword evidence="12" id="KW-1133">Transmembrane helix</keyword>
<evidence type="ECO:0000256" key="11">
    <source>
        <dbReference type="SAM" id="MobiDB-lite"/>
    </source>
</evidence>
<dbReference type="Ensembl" id="ENSSMAT00000037882.1">
    <property type="protein sequence ID" value="ENSSMAP00000038665.1"/>
    <property type="gene ID" value="ENSSMAG00000019949.2"/>
</dbReference>
<dbReference type="FunFam" id="3.30.160.60:FF:000264">
    <property type="entry name" value="Zinc finger protein 236"/>
    <property type="match status" value="1"/>
</dbReference>
<feature type="domain" description="C2H2-type" evidence="13">
    <location>
        <begin position="193"/>
        <end position="220"/>
    </location>
</feature>
<accession>A0A8D3BUF7</accession>
<dbReference type="SUPFAM" id="SSF57667">
    <property type="entry name" value="beta-beta-alpha zinc fingers"/>
    <property type="match status" value="5"/>
</dbReference>
<keyword evidence="9" id="KW-0539">Nucleus</keyword>
<evidence type="ECO:0000259" key="13">
    <source>
        <dbReference type="PROSITE" id="PS50157"/>
    </source>
</evidence>
<evidence type="ECO:0000256" key="1">
    <source>
        <dbReference type="ARBA" id="ARBA00004123"/>
    </source>
</evidence>
<dbReference type="GO" id="GO:0000978">
    <property type="term" value="F:RNA polymerase II cis-regulatory region sequence-specific DNA binding"/>
    <property type="evidence" value="ECO:0007669"/>
    <property type="project" value="TreeGrafter"/>
</dbReference>
<feature type="domain" description="C2H2-type" evidence="13">
    <location>
        <begin position="165"/>
        <end position="192"/>
    </location>
</feature>
<dbReference type="FunFam" id="3.30.160.60:FF:000512">
    <property type="entry name" value="zinc finger protein 197 isoform X1"/>
    <property type="match status" value="1"/>
</dbReference>
<dbReference type="PROSITE" id="PS50157">
    <property type="entry name" value="ZINC_FINGER_C2H2_2"/>
    <property type="match status" value="9"/>
</dbReference>
<keyword evidence="2" id="KW-0479">Metal-binding</keyword>
<feature type="region of interest" description="Disordered" evidence="11">
    <location>
        <begin position="459"/>
        <end position="479"/>
    </location>
</feature>
<dbReference type="PROSITE" id="PS00028">
    <property type="entry name" value="ZINC_FINGER_C2H2_1"/>
    <property type="match status" value="8"/>
</dbReference>
<feature type="domain" description="C2H2-type" evidence="13">
    <location>
        <begin position="221"/>
        <end position="248"/>
    </location>
</feature>
<dbReference type="SMART" id="SM00355">
    <property type="entry name" value="ZnF_C2H2"/>
    <property type="match status" value="9"/>
</dbReference>
<dbReference type="Gene3D" id="3.30.160.60">
    <property type="entry name" value="Classic Zinc Finger"/>
    <property type="match status" value="8"/>
</dbReference>
<reference evidence="14" key="2">
    <citation type="submission" date="2025-08" db="UniProtKB">
        <authorList>
            <consortium name="Ensembl"/>
        </authorList>
    </citation>
    <scope>IDENTIFICATION</scope>
</reference>
<feature type="domain" description="C2H2-type" evidence="13">
    <location>
        <begin position="278"/>
        <end position="305"/>
    </location>
</feature>
<feature type="domain" description="C2H2-type" evidence="13">
    <location>
        <begin position="304"/>
        <end position="333"/>
    </location>
</feature>
<evidence type="ECO:0000256" key="8">
    <source>
        <dbReference type="ARBA" id="ARBA00023163"/>
    </source>
</evidence>
<dbReference type="GO" id="GO:0006357">
    <property type="term" value="P:regulation of transcription by RNA polymerase II"/>
    <property type="evidence" value="ECO:0007669"/>
    <property type="project" value="UniProtKB-ARBA"/>
</dbReference>
<evidence type="ECO:0000313" key="14">
    <source>
        <dbReference type="Ensembl" id="ENSSMAP00000038665.1"/>
    </source>
</evidence>
<feature type="domain" description="C2H2-type" evidence="13">
    <location>
        <begin position="362"/>
        <end position="381"/>
    </location>
</feature>
<dbReference type="FunFam" id="3.30.160.60:FF:000202">
    <property type="entry name" value="Zinc finger protein 574"/>
    <property type="match status" value="1"/>
</dbReference>
<dbReference type="InterPro" id="IPR050589">
    <property type="entry name" value="Ikaros_C2H2-ZF"/>
</dbReference>
<feature type="domain" description="C2H2-type" evidence="13">
    <location>
        <begin position="334"/>
        <end position="361"/>
    </location>
</feature>
<dbReference type="GO" id="GO:0005634">
    <property type="term" value="C:nucleus"/>
    <property type="evidence" value="ECO:0007669"/>
    <property type="project" value="UniProtKB-SubCell"/>
</dbReference>